<dbReference type="EMBL" id="AP018045">
    <property type="protein sequence ID" value="BAX53227.1"/>
    <property type="molecule type" value="Genomic_DNA"/>
</dbReference>
<dbReference type="GO" id="GO:0005525">
    <property type="term" value="F:GTP binding"/>
    <property type="evidence" value="ECO:0007669"/>
    <property type="project" value="InterPro"/>
</dbReference>
<dbReference type="Proteomes" id="UP000218676">
    <property type="component" value="Chromosome 1"/>
</dbReference>
<evidence type="ECO:0000313" key="2">
    <source>
        <dbReference type="EMBL" id="BAX53227.1"/>
    </source>
</evidence>
<evidence type="ECO:0000313" key="4">
    <source>
        <dbReference type="Proteomes" id="UP000218676"/>
    </source>
</evidence>
<dbReference type="Gene3D" id="3.40.50.300">
    <property type="entry name" value="P-loop containing nucleotide triphosphate hydrolases"/>
    <property type="match status" value="1"/>
</dbReference>
<accession>A0A1V1VC64</accession>
<gene>
    <name evidence="3" type="ORF">IC627_06795</name>
    <name evidence="2" type="ORF">PDPUS_1_01853</name>
</gene>
<dbReference type="EMBL" id="CP061854">
    <property type="protein sequence ID" value="QOD57582.1"/>
    <property type="molecule type" value="Genomic_DNA"/>
</dbReference>
<feature type="domain" description="G" evidence="1">
    <location>
        <begin position="36"/>
        <end position="143"/>
    </location>
</feature>
<dbReference type="CDD" id="cd00882">
    <property type="entry name" value="Ras_like_GTPase"/>
    <property type="match status" value="1"/>
</dbReference>
<organism evidence="3 5">
    <name type="scientific">Photobacterium damsela subsp. piscicida</name>
    <name type="common">Pasteurella piscicida</name>
    <dbReference type="NCBI Taxonomy" id="38294"/>
    <lineage>
        <taxon>Bacteria</taxon>
        <taxon>Pseudomonadati</taxon>
        <taxon>Pseudomonadota</taxon>
        <taxon>Gammaproteobacteria</taxon>
        <taxon>Vibrionales</taxon>
        <taxon>Vibrionaceae</taxon>
        <taxon>Photobacterium</taxon>
    </lineage>
</organism>
<dbReference type="AlphaFoldDB" id="A0A1V1VC64"/>
<dbReference type="InterPro" id="IPR006073">
    <property type="entry name" value="GTP-bd"/>
</dbReference>
<evidence type="ECO:0000313" key="3">
    <source>
        <dbReference type="EMBL" id="QOD57582.1"/>
    </source>
</evidence>
<evidence type="ECO:0000259" key="1">
    <source>
        <dbReference type="Pfam" id="PF01926"/>
    </source>
</evidence>
<proteinExistence type="predicted"/>
<reference evidence="2" key="1">
    <citation type="journal article" date="2017" name="Genome Announc.">
        <title>Whole-Genome Sequence of Photobacterium damselae subsp. piscicida Strain 91-197, Isolated from Hybrid Striped Bass (Morone sp.) in the United States.</title>
        <authorList>
            <person name="Teru Y."/>
            <person name="Hikima J."/>
            <person name="Kono T."/>
            <person name="Sakai M."/>
            <person name="Takano T."/>
            <person name="Hawke J.P."/>
            <person name="Takeyama H."/>
            <person name="Aoki T."/>
        </authorList>
    </citation>
    <scope>NUCLEOTIDE SEQUENCE</scope>
    <source>
        <strain evidence="2">91-197</strain>
    </source>
</reference>
<dbReference type="Pfam" id="PF01926">
    <property type="entry name" value="MMR_HSR1"/>
    <property type="match status" value="1"/>
</dbReference>
<reference evidence="3 5" key="3">
    <citation type="submission" date="2020-09" db="EMBL/GenBank/DDBJ databases">
        <title>Complete, closed and curated genome sequences of Photobacterium damselae subsp. piscicida isolates from Australia indicate localised evolution and additional plasmid-borne pathogenicity mechanisms.</title>
        <authorList>
            <person name="Baseggio L."/>
            <person name="Silayeva O."/>
            <person name="Buller N."/>
            <person name="Landos M."/>
            <person name="Engelstaedter J."/>
            <person name="Barnes A.C."/>
        </authorList>
    </citation>
    <scope>NUCLEOTIDE SEQUENCE [LARGE SCALE GENOMIC DNA]</scope>
    <source>
        <strain evidence="3 5">AS-16-0540-1</strain>
    </source>
</reference>
<protein>
    <submittedName>
        <fullName evidence="3">50S ribosome-binding GTPase</fullName>
    </submittedName>
</protein>
<evidence type="ECO:0000313" key="5">
    <source>
        <dbReference type="Proteomes" id="UP000516656"/>
    </source>
</evidence>
<sequence length="387" mass="43418">MNRFFKKVYDYINPSVNPDIEPASKEWQKLVPTLWLLGKTGAGKSTIVQALTGDSRAEIGLGFQPCTQTASDYNYPTANPVVSFLDTRGLAEDNYDPKHDIEYCEGRSHALLVIMKAEEQDQSEVLQALEAIKKSKKIRHLLVVHTAINGISDEQERQRSITRHHNQVLDIWGINPDKLTEEQQLWYQPICVDLIPEIEQLEGLEQLQQALVAALPMLSLITEKNAHQTREEHNFFRLQTEILWYAGTAGASDAIPGIGIVTVPSIQGKMLHSLANQYGVTWNKQDYAEFIGMLGSGFLIQYLSKLGVNQLVKFIPIYGQTVGSATAAVMSFSSTYAIGRAACMYLYHKSKGETVSKDQMKQAFEQAFKSVKNVATEKAKMEQKHHE</sequence>
<dbReference type="SUPFAM" id="SSF52540">
    <property type="entry name" value="P-loop containing nucleoside triphosphate hydrolases"/>
    <property type="match status" value="1"/>
</dbReference>
<name>A0A1V1VC64_PHODP</name>
<reference evidence="4" key="2">
    <citation type="submission" date="2017-05" db="EMBL/GenBank/DDBJ databases">
        <title>Whole genome sequence of fish pathogenic bacteria, Photobacterium damselae subsp. piscicida, strain 91-197, isolated from hybrid striped bass (Morone sp.) in USA.</title>
        <authorList>
            <person name="Teru Y."/>
            <person name="Hikima J."/>
            <person name="Kono T."/>
            <person name="Sakai M."/>
            <person name="Takano T."/>
            <person name="Hawke J.P."/>
            <person name="Takeyama H."/>
            <person name="Aoki T."/>
        </authorList>
    </citation>
    <scope>NUCLEOTIDE SEQUENCE [LARGE SCALE GENOMIC DNA]</scope>
    <source>
        <strain evidence="4">91-197</strain>
    </source>
</reference>
<dbReference type="RefSeq" id="WP_086958313.1">
    <property type="nucleotide sequence ID" value="NZ_AP018045.1"/>
</dbReference>
<dbReference type="Proteomes" id="UP000516656">
    <property type="component" value="Chromosome 1"/>
</dbReference>
<dbReference type="InterPro" id="IPR027417">
    <property type="entry name" value="P-loop_NTPase"/>
</dbReference>